<evidence type="ECO:0000259" key="2">
    <source>
        <dbReference type="Pfam" id="PF06452"/>
    </source>
</evidence>
<dbReference type="Gene3D" id="3.40.710.10">
    <property type="entry name" value="DD-peptidase/beta-lactamase superfamily"/>
    <property type="match status" value="1"/>
</dbReference>
<dbReference type="InterPro" id="IPR001466">
    <property type="entry name" value="Beta-lactam-related"/>
</dbReference>
<dbReference type="PANTHER" id="PTHR43283">
    <property type="entry name" value="BETA-LACTAMASE-RELATED"/>
    <property type="match status" value="1"/>
</dbReference>
<organism evidence="3 4">
    <name type="scientific">Singulisphaera acidiphila (strain ATCC BAA-1392 / DSM 18658 / VKM B-2454 / MOB10)</name>
    <dbReference type="NCBI Taxonomy" id="886293"/>
    <lineage>
        <taxon>Bacteria</taxon>
        <taxon>Pseudomonadati</taxon>
        <taxon>Planctomycetota</taxon>
        <taxon>Planctomycetia</taxon>
        <taxon>Isosphaerales</taxon>
        <taxon>Isosphaeraceae</taxon>
        <taxon>Singulisphaera</taxon>
    </lineage>
</organism>
<dbReference type="GO" id="GO:0030246">
    <property type="term" value="F:carbohydrate binding"/>
    <property type="evidence" value="ECO:0007669"/>
    <property type="project" value="InterPro"/>
</dbReference>
<dbReference type="InterPro" id="IPR010502">
    <property type="entry name" value="Carb-bd_dom_fam9"/>
</dbReference>
<dbReference type="eggNOG" id="COG1680">
    <property type="taxonomic scope" value="Bacteria"/>
</dbReference>
<feature type="domain" description="Carbohydrate-binding" evidence="2">
    <location>
        <begin position="47"/>
        <end position="226"/>
    </location>
</feature>
<evidence type="ECO:0000259" key="1">
    <source>
        <dbReference type="Pfam" id="PF00144"/>
    </source>
</evidence>
<dbReference type="SUPFAM" id="SSF49344">
    <property type="entry name" value="CBD9-like"/>
    <property type="match status" value="1"/>
</dbReference>
<accession>L0DHT1</accession>
<dbReference type="STRING" id="886293.Sinac_4754"/>
<dbReference type="KEGG" id="saci:Sinac_4754"/>
<name>L0DHT1_SINAD</name>
<dbReference type="AlphaFoldDB" id="L0DHT1"/>
<evidence type="ECO:0000313" key="3">
    <source>
        <dbReference type="EMBL" id="AGA28924.1"/>
    </source>
</evidence>
<dbReference type="HOGENOM" id="CLU_413233_0_0_0"/>
<dbReference type="Gene3D" id="2.60.40.1190">
    <property type="match status" value="1"/>
</dbReference>
<dbReference type="RefSeq" id="WP_015248038.1">
    <property type="nucleotide sequence ID" value="NC_019892.1"/>
</dbReference>
<dbReference type="OrthoDB" id="9797709at2"/>
<dbReference type="Proteomes" id="UP000010798">
    <property type="component" value="Chromosome"/>
</dbReference>
<dbReference type="GO" id="GO:0004553">
    <property type="term" value="F:hydrolase activity, hydrolyzing O-glycosyl compounds"/>
    <property type="evidence" value="ECO:0007669"/>
    <property type="project" value="InterPro"/>
</dbReference>
<keyword evidence="4" id="KW-1185">Reference proteome</keyword>
<dbReference type="InterPro" id="IPR050789">
    <property type="entry name" value="Diverse_Enzym_Activities"/>
</dbReference>
<dbReference type="Pfam" id="PF00144">
    <property type="entry name" value="Beta-lactamase"/>
    <property type="match status" value="1"/>
</dbReference>
<dbReference type="SUPFAM" id="SSF56601">
    <property type="entry name" value="beta-lactamase/transpeptidase-like"/>
    <property type="match status" value="1"/>
</dbReference>
<protein>
    <submittedName>
        <fullName evidence="3">Penicillin-binding protein, beta-lactamase class C</fullName>
    </submittedName>
</protein>
<dbReference type="GO" id="GO:0016052">
    <property type="term" value="P:carbohydrate catabolic process"/>
    <property type="evidence" value="ECO:0007669"/>
    <property type="project" value="InterPro"/>
</dbReference>
<dbReference type="Pfam" id="PF06452">
    <property type="entry name" value="CBM9_1"/>
    <property type="match status" value="1"/>
</dbReference>
<proteinExistence type="predicted"/>
<dbReference type="InterPro" id="IPR012338">
    <property type="entry name" value="Beta-lactam/transpept-like"/>
</dbReference>
<dbReference type="PANTHER" id="PTHR43283:SF18">
    <property type="match status" value="1"/>
</dbReference>
<evidence type="ECO:0000313" key="4">
    <source>
        <dbReference type="Proteomes" id="UP000010798"/>
    </source>
</evidence>
<reference evidence="3 4" key="1">
    <citation type="submission" date="2012-02" db="EMBL/GenBank/DDBJ databases">
        <title>Complete sequence of chromosome of Singulisphaera acidiphila DSM 18658.</title>
        <authorList>
            <consortium name="US DOE Joint Genome Institute (JGI-PGF)"/>
            <person name="Lucas S."/>
            <person name="Copeland A."/>
            <person name="Lapidus A."/>
            <person name="Glavina del Rio T."/>
            <person name="Dalin E."/>
            <person name="Tice H."/>
            <person name="Bruce D."/>
            <person name="Goodwin L."/>
            <person name="Pitluck S."/>
            <person name="Peters L."/>
            <person name="Ovchinnikova G."/>
            <person name="Chertkov O."/>
            <person name="Kyrpides N."/>
            <person name="Mavromatis K."/>
            <person name="Ivanova N."/>
            <person name="Brettin T."/>
            <person name="Detter J.C."/>
            <person name="Han C."/>
            <person name="Larimer F."/>
            <person name="Land M."/>
            <person name="Hauser L."/>
            <person name="Markowitz V."/>
            <person name="Cheng J.-F."/>
            <person name="Hugenholtz P."/>
            <person name="Woyke T."/>
            <person name="Wu D."/>
            <person name="Tindall B."/>
            <person name="Pomrenke H."/>
            <person name="Brambilla E."/>
            <person name="Klenk H.-P."/>
            <person name="Eisen J.A."/>
        </authorList>
    </citation>
    <scope>NUCLEOTIDE SEQUENCE [LARGE SCALE GENOMIC DNA]</scope>
    <source>
        <strain evidence="4">ATCC BAA-1392 / DSM 18658 / VKM B-2454 / MOB10</strain>
    </source>
</reference>
<dbReference type="EMBL" id="CP003364">
    <property type="protein sequence ID" value="AGA28924.1"/>
    <property type="molecule type" value="Genomic_DNA"/>
</dbReference>
<sequence>MSDCSGSSSNFGRLLILLAMATLIGPNPSYGHNGAVAVAHPAQGIQIDGDLSDWPNDLKTYPIAQVEAGDKLAGKDDLGAHFRIAYDTREHALYVAVEAEDDSVVFDGPAEALWNTQDGCELYIDAAHAGGESLAIQYGRYGNQTQAFGPSDDLVKTVKVAVARTGRHVVYEWRVDLGSELRADRSIGFDVSVADKDEDGSFSWIAWGKGTQKLSLPDRCGEALLVSPETRFGEVAGQIEWRVPSQSPLPSRVRIQSSRNARLWREAIVDPTGVYKAALLPAGPYQVGPVDSAELRVDETSHVEVQVEADRIANAEPLQVTPIPWPGLIGSEGVLLDPDALNPSEIDRFVQAYVNYYKIPGISIAIIKDEKVAYHRAFGVKNTATQEPVTDDTVFEAASMTKPVLAYVVLRLVDRGILNLDTPLYTYLPYEDIAHDDRYKLITARMVLTHRTGFPNWRTGKLEIKSTPGTEFTYSGEGFVYLGKVVEHLTEKKLDAICQEEVFTPLGIEDAYLAWDERVARAYATGHRDTLPLPKNKVEAPNMAFSLHIDAQNYAKFLIATVQGKGLSEQTSKEMLRPQVQVPDQKRVSWGLGLSIRETAGRTSYGHGGKNPGFTSRSAYDKDRRWGYVFLINNESADEIENVLAAYLISGKSVLKPDQK</sequence>
<feature type="domain" description="Beta-lactamase-related" evidence="1">
    <location>
        <begin position="346"/>
        <end position="638"/>
    </location>
</feature>
<gene>
    <name evidence="3" type="ordered locus">Sinac_4754</name>
</gene>